<feature type="signal peptide" evidence="1">
    <location>
        <begin position="1"/>
        <end position="21"/>
    </location>
</feature>
<dbReference type="RefSeq" id="WP_109615534.1">
    <property type="nucleotide sequence ID" value="NZ_QGDO01000001.1"/>
</dbReference>
<evidence type="ECO:0000313" key="3">
    <source>
        <dbReference type="Proteomes" id="UP000245535"/>
    </source>
</evidence>
<proteinExistence type="predicted"/>
<accession>A0A315ZEQ3</accession>
<dbReference type="OrthoDB" id="978692at2"/>
<dbReference type="AlphaFoldDB" id="A0A315ZEQ3"/>
<gene>
    <name evidence="2" type="ORF">BC781_101361</name>
</gene>
<name>A0A315ZEQ3_SEDFL</name>
<dbReference type="Proteomes" id="UP000245535">
    <property type="component" value="Unassembled WGS sequence"/>
</dbReference>
<organism evidence="2 3">
    <name type="scientific">Sediminitomix flava</name>
    <dbReference type="NCBI Taxonomy" id="379075"/>
    <lineage>
        <taxon>Bacteria</taxon>
        <taxon>Pseudomonadati</taxon>
        <taxon>Bacteroidota</taxon>
        <taxon>Cytophagia</taxon>
        <taxon>Cytophagales</taxon>
        <taxon>Flammeovirgaceae</taxon>
        <taxon>Sediminitomix</taxon>
    </lineage>
</organism>
<feature type="chain" id="PRO_5016308085" description="Outer membrane protein with beta-barrel domain" evidence="1">
    <location>
        <begin position="22"/>
        <end position="196"/>
    </location>
</feature>
<keyword evidence="1" id="KW-0732">Signal</keyword>
<dbReference type="EMBL" id="QGDO01000001">
    <property type="protein sequence ID" value="PWJ44011.1"/>
    <property type="molecule type" value="Genomic_DNA"/>
</dbReference>
<reference evidence="2 3" key="1">
    <citation type="submission" date="2018-03" db="EMBL/GenBank/DDBJ databases">
        <title>Genomic Encyclopedia of Archaeal and Bacterial Type Strains, Phase II (KMG-II): from individual species to whole genera.</title>
        <authorList>
            <person name="Goeker M."/>
        </authorList>
    </citation>
    <scope>NUCLEOTIDE SEQUENCE [LARGE SCALE GENOMIC DNA]</scope>
    <source>
        <strain evidence="2 3">DSM 28229</strain>
    </source>
</reference>
<comment type="caution">
    <text evidence="2">The sequence shown here is derived from an EMBL/GenBank/DDBJ whole genome shotgun (WGS) entry which is preliminary data.</text>
</comment>
<evidence type="ECO:0000256" key="1">
    <source>
        <dbReference type="SAM" id="SignalP"/>
    </source>
</evidence>
<protein>
    <recommendedName>
        <fullName evidence="4">Outer membrane protein with beta-barrel domain</fullName>
    </recommendedName>
</protein>
<evidence type="ECO:0008006" key="4">
    <source>
        <dbReference type="Google" id="ProtNLM"/>
    </source>
</evidence>
<evidence type="ECO:0000313" key="2">
    <source>
        <dbReference type="EMBL" id="PWJ44011.1"/>
    </source>
</evidence>
<sequence>MSQRTAFSLFLFVLIPLVSFAQHHEETKTASHSSHTGTHTHGRHQFGVTIGQTHIPDGLDFGFNLVDIDKDVFVTTLGLNYFYLLPKNFGIGIIADIELEKYFIDLPERELLRENVFIIAAIASYNIVGSGVFIRFGPGIEIEKNENFGLLKFEAEWEFIKGDNWGIAPFVAYDVKKEYNTWEAGLSFIRFFGKSN</sequence>
<keyword evidence="3" id="KW-1185">Reference proteome</keyword>